<evidence type="ECO:0000313" key="1">
    <source>
        <dbReference type="EMBL" id="KAL3102449.1"/>
    </source>
</evidence>
<organism evidence="1 2">
    <name type="scientific">Heterodera trifolii</name>
    <dbReference type="NCBI Taxonomy" id="157864"/>
    <lineage>
        <taxon>Eukaryota</taxon>
        <taxon>Metazoa</taxon>
        <taxon>Ecdysozoa</taxon>
        <taxon>Nematoda</taxon>
        <taxon>Chromadorea</taxon>
        <taxon>Rhabditida</taxon>
        <taxon>Tylenchina</taxon>
        <taxon>Tylenchomorpha</taxon>
        <taxon>Tylenchoidea</taxon>
        <taxon>Heteroderidae</taxon>
        <taxon>Heteroderinae</taxon>
        <taxon>Heterodera</taxon>
    </lineage>
</organism>
<evidence type="ECO:0000313" key="2">
    <source>
        <dbReference type="Proteomes" id="UP001620626"/>
    </source>
</evidence>
<keyword evidence="2" id="KW-1185">Reference proteome</keyword>
<sequence>MLGARIGHRSLVRYFRQRLGYGLGDGGSGDWHSKQQKRQLMHNVQRRQLKRRFVHEAYGCAVPTQTRVVLQQIAQITWPQSRLRALSTPQNALLSSLHYLAITYPIFAFLRCLTFLQTHASPELQFHFSQSASANS</sequence>
<dbReference type="AlphaFoldDB" id="A0ABD2KHQ3"/>
<name>A0ABD2KHQ3_9BILA</name>
<accession>A0ABD2KHQ3</accession>
<gene>
    <name evidence="1" type="ORF">niasHT_025631</name>
</gene>
<reference evidence="1 2" key="1">
    <citation type="submission" date="2024-10" db="EMBL/GenBank/DDBJ databases">
        <authorList>
            <person name="Kim D."/>
        </authorList>
    </citation>
    <scope>NUCLEOTIDE SEQUENCE [LARGE SCALE GENOMIC DNA]</scope>
    <source>
        <strain evidence="1">BH-2024</strain>
    </source>
</reference>
<protein>
    <submittedName>
        <fullName evidence="1">Uncharacterized protein</fullName>
    </submittedName>
</protein>
<comment type="caution">
    <text evidence="1">The sequence shown here is derived from an EMBL/GenBank/DDBJ whole genome shotgun (WGS) entry which is preliminary data.</text>
</comment>
<proteinExistence type="predicted"/>
<dbReference type="Proteomes" id="UP001620626">
    <property type="component" value="Unassembled WGS sequence"/>
</dbReference>
<dbReference type="EMBL" id="JBICBT010000756">
    <property type="protein sequence ID" value="KAL3102449.1"/>
    <property type="molecule type" value="Genomic_DNA"/>
</dbReference>